<comment type="caution">
    <text evidence="2">The sequence shown here is derived from an EMBL/GenBank/DDBJ whole genome shotgun (WGS) entry which is preliminary data.</text>
</comment>
<keyword evidence="1" id="KW-0732">Signal</keyword>
<proteinExistence type="predicted"/>
<accession>A0A9X4RG34</accession>
<gene>
    <name evidence="2" type="ORF">FEV09_00530</name>
</gene>
<keyword evidence="3" id="KW-1185">Reference proteome</keyword>
<sequence>MLSKLIAAFVILSTTSLSIPLAVFAQSSSGTPYTDKCVEVFLKTKSDMESNTITPSQKVTTDSTAIKVWGEEVHTLQMRRIVPYGSADPSGR</sequence>
<feature type="chain" id="PRO_5040829158" evidence="1">
    <location>
        <begin position="26"/>
        <end position="92"/>
    </location>
</feature>
<protein>
    <submittedName>
        <fullName evidence="2">Uncharacterized protein</fullName>
    </submittedName>
</protein>
<feature type="signal peptide" evidence="1">
    <location>
        <begin position="1"/>
        <end position="25"/>
    </location>
</feature>
<dbReference type="AlphaFoldDB" id="A0A9X4RG34"/>
<evidence type="ECO:0000256" key="1">
    <source>
        <dbReference type="SAM" id="SignalP"/>
    </source>
</evidence>
<dbReference type="RefSeq" id="WP_009625063.1">
    <property type="nucleotide sequence ID" value="NZ_VBTY01000002.1"/>
</dbReference>
<name>A0A9X4RG34_9CYAN</name>
<evidence type="ECO:0000313" key="3">
    <source>
        <dbReference type="Proteomes" id="UP001152872"/>
    </source>
</evidence>
<reference evidence="2" key="1">
    <citation type="submission" date="2019-05" db="EMBL/GenBank/DDBJ databases">
        <title>Whole genome sequencing of Pseudanabaena catenata USMAC16.</title>
        <authorList>
            <person name="Khan Z."/>
            <person name="Omar W.M."/>
            <person name="Convey P."/>
            <person name="Merican F."/>
            <person name="Najimudin N."/>
        </authorList>
    </citation>
    <scope>NUCLEOTIDE SEQUENCE</scope>
    <source>
        <strain evidence="2">USMAC16</strain>
    </source>
</reference>
<evidence type="ECO:0000313" key="2">
    <source>
        <dbReference type="EMBL" id="MDG3493036.1"/>
    </source>
</evidence>
<dbReference type="EMBL" id="VBTY01000002">
    <property type="protein sequence ID" value="MDG3493036.1"/>
    <property type="molecule type" value="Genomic_DNA"/>
</dbReference>
<dbReference type="Proteomes" id="UP001152872">
    <property type="component" value="Unassembled WGS sequence"/>
</dbReference>
<organism evidence="2 3">
    <name type="scientific">Pseudanabaena catenata USMAC16</name>
    <dbReference type="NCBI Taxonomy" id="1855837"/>
    <lineage>
        <taxon>Bacteria</taxon>
        <taxon>Bacillati</taxon>
        <taxon>Cyanobacteriota</taxon>
        <taxon>Cyanophyceae</taxon>
        <taxon>Pseudanabaenales</taxon>
        <taxon>Pseudanabaenaceae</taxon>
        <taxon>Pseudanabaena</taxon>
    </lineage>
</organism>